<sequence length="246" mass="26002">MTATGPAGHATLRIERDGAVRTLVLDRADKRNALSAALVDALLDAVAEAEADGVRLLVFRGEGRNFSAGFDFGDVESQSEGDLLLRFVRVEQLLQAVAGSRCMTLALAHGRNFGAGVDLFAACRHRVASADSSFRMPGLKFGLVLGTRRLGALIGPEQASALLEEAATFDAARAQALGFVQRLAEPAEWPGVVAALARKADELDDWSRAALYGALSTAQADTDLATLVRSAARPGLKARIARYLQG</sequence>
<evidence type="ECO:0000256" key="1">
    <source>
        <dbReference type="ARBA" id="ARBA00005254"/>
    </source>
</evidence>
<accession>A0A0K8NYC5</accession>
<evidence type="ECO:0000313" key="3">
    <source>
        <dbReference type="Proteomes" id="UP000037660"/>
    </source>
</evidence>
<reference evidence="2 3" key="2">
    <citation type="journal article" date="2016" name="Science">
        <title>A bacterium that degrades and assimilates poly(ethylene terephthalate).</title>
        <authorList>
            <person name="Yoshida S."/>
            <person name="Hiraga K."/>
            <person name="Takehana T."/>
            <person name="Taniguchi I."/>
            <person name="Yamaji H."/>
            <person name="Maeda Y."/>
            <person name="Toyohara K."/>
            <person name="Miyamoto K."/>
            <person name="Kimura Y."/>
            <person name="Oda K."/>
        </authorList>
    </citation>
    <scope>NUCLEOTIDE SEQUENCE [LARGE SCALE GENOMIC DNA]</scope>
    <source>
        <strain evidence="3">NBRC 110686 / TISTR 2288 / 201-F6</strain>
    </source>
</reference>
<comment type="similarity">
    <text evidence="1">Belongs to the enoyl-CoA hydratase/isomerase family.</text>
</comment>
<evidence type="ECO:0000313" key="2">
    <source>
        <dbReference type="EMBL" id="GAP35407.1"/>
    </source>
</evidence>
<dbReference type="Gene3D" id="3.90.226.10">
    <property type="entry name" value="2-enoyl-CoA Hydratase, Chain A, domain 1"/>
    <property type="match status" value="1"/>
</dbReference>
<protein>
    <submittedName>
        <fullName evidence="2">Enoyl-CoA hydratase</fullName>
        <ecNumber evidence="2">4.2.1.17</ecNumber>
    </submittedName>
</protein>
<dbReference type="STRING" id="1547922.ISF6_1178"/>
<keyword evidence="2" id="KW-0456">Lyase</keyword>
<dbReference type="GO" id="GO:0004300">
    <property type="term" value="F:enoyl-CoA hydratase activity"/>
    <property type="evidence" value="ECO:0007669"/>
    <property type="project" value="UniProtKB-EC"/>
</dbReference>
<dbReference type="InterPro" id="IPR029045">
    <property type="entry name" value="ClpP/crotonase-like_dom_sf"/>
</dbReference>
<gene>
    <name evidence="2" type="ORF">ISF6_1178</name>
</gene>
<dbReference type="EC" id="4.2.1.17" evidence="2"/>
<dbReference type="AlphaFoldDB" id="A0A0K8NYC5"/>
<dbReference type="PANTHER" id="PTHR42964">
    <property type="entry name" value="ENOYL-COA HYDRATASE"/>
    <property type="match status" value="1"/>
</dbReference>
<dbReference type="CDD" id="cd06558">
    <property type="entry name" value="crotonase-like"/>
    <property type="match status" value="1"/>
</dbReference>
<dbReference type="Pfam" id="PF00378">
    <property type="entry name" value="ECH_1"/>
    <property type="match status" value="1"/>
</dbReference>
<dbReference type="InterPro" id="IPR051683">
    <property type="entry name" value="Enoyl-CoA_Hydratase/Isomerase"/>
</dbReference>
<proteinExistence type="inferred from homology"/>
<keyword evidence="3" id="KW-1185">Reference proteome</keyword>
<dbReference type="Proteomes" id="UP000037660">
    <property type="component" value="Unassembled WGS sequence"/>
</dbReference>
<comment type="caution">
    <text evidence="2">The sequence shown here is derived from an EMBL/GenBank/DDBJ whole genome shotgun (WGS) entry which is preliminary data.</text>
</comment>
<dbReference type="PANTHER" id="PTHR42964:SF1">
    <property type="entry name" value="POLYKETIDE BIOSYNTHESIS ENOYL-COA HYDRATASE PKSH-RELATED"/>
    <property type="match status" value="1"/>
</dbReference>
<name>A0A0K8NYC5_PISS1</name>
<dbReference type="SUPFAM" id="SSF52096">
    <property type="entry name" value="ClpP/crotonase"/>
    <property type="match status" value="1"/>
</dbReference>
<organism evidence="2 3">
    <name type="scientific">Piscinibacter sakaiensis</name>
    <name type="common">Ideonella sakaiensis</name>
    <dbReference type="NCBI Taxonomy" id="1547922"/>
    <lineage>
        <taxon>Bacteria</taxon>
        <taxon>Pseudomonadati</taxon>
        <taxon>Pseudomonadota</taxon>
        <taxon>Betaproteobacteria</taxon>
        <taxon>Burkholderiales</taxon>
        <taxon>Sphaerotilaceae</taxon>
        <taxon>Piscinibacter</taxon>
    </lineage>
</organism>
<reference evidence="3" key="1">
    <citation type="submission" date="2015-07" db="EMBL/GenBank/DDBJ databases">
        <title>Discovery of a poly(ethylene terephthalate assimilation.</title>
        <authorList>
            <person name="Yoshida S."/>
            <person name="Hiraga K."/>
            <person name="Takehana T."/>
            <person name="Taniguchi I."/>
            <person name="Yamaji H."/>
            <person name="Maeda Y."/>
            <person name="Toyohara K."/>
            <person name="Miyamoto K."/>
            <person name="Kimura Y."/>
            <person name="Oda K."/>
        </authorList>
    </citation>
    <scope>NUCLEOTIDE SEQUENCE [LARGE SCALE GENOMIC DNA]</scope>
    <source>
        <strain evidence="3">NBRC 110686 / TISTR 2288 / 201-F6</strain>
    </source>
</reference>
<dbReference type="EMBL" id="BBYR01000022">
    <property type="protein sequence ID" value="GAP35407.1"/>
    <property type="molecule type" value="Genomic_DNA"/>
</dbReference>
<dbReference type="InterPro" id="IPR001753">
    <property type="entry name" value="Enoyl-CoA_hydra/iso"/>
</dbReference>